<organism evidence="2 3">
    <name type="scientific">Nocardia colli</name>
    <dbReference type="NCBI Taxonomy" id="2545717"/>
    <lineage>
        <taxon>Bacteria</taxon>
        <taxon>Bacillati</taxon>
        <taxon>Actinomycetota</taxon>
        <taxon>Actinomycetes</taxon>
        <taxon>Mycobacteriales</taxon>
        <taxon>Nocardiaceae</taxon>
        <taxon>Nocardia</taxon>
    </lineage>
</organism>
<evidence type="ECO:0000259" key="1">
    <source>
        <dbReference type="Pfam" id="PF21806"/>
    </source>
</evidence>
<feature type="domain" description="DUF6879" evidence="1">
    <location>
        <begin position="20"/>
        <end position="132"/>
    </location>
</feature>
<keyword evidence="3" id="KW-1185">Reference proteome</keyword>
<name>A0A5N0DUU6_9NOCA</name>
<dbReference type="RefSeq" id="WP_150407666.1">
    <property type="nucleotide sequence ID" value="NZ_VXLC01000034.1"/>
</dbReference>
<dbReference type="Pfam" id="PF21806">
    <property type="entry name" value="DUF6879"/>
    <property type="match status" value="1"/>
</dbReference>
<gene>
    <name evidence="2" type="ORF">F3087_41465</name>
</gene>
<dbReference type="Proteomes" id="UP000323876">
    <property type="component" value="Unassembled WGS sequence"/>
</dbReference>
<accession>A0A5N0DUU6</accession>
<dbReference type="OrthoDB" id="3821358at2"/>
<proteinExistence type="predicted"/>
<dbReference type="EMBL" id="VXLC01000034">
    <property type="protein sequence ID" value="KAA8880436.1"/>
    <property type="molecule type" value="Genomic_DNA"/>
</dbReference>
<dbReference type="InterPro" id="IPR049244">
    <property type="entry name" value="DUF6879"/>
</dbReference>
<sequence length="139" mass="16022">MQYRSADESNLWPRLFSEAPELIHEATRRGVTVSRVRVVTLPHSDYHRWLLSVTNVRVDVGEDIRYLPRHLAGEVPPDDWWLFDDAKVAYNLVNATGNPAGLATTIDPWLAAYYVDVKERLWRLAIPCAEYVETDFVQP</sequence>
<evidence type="ECO:0000313" key="2">
    <source>
        <dbReference type="EMBL" id="KAA8880436.1"/>
    </source>
</evidence>
<reference evidence="2 3" key="1">
    <citation type="submission" date="2019-09" db="EMBL/GenBank/DDBJ databases">
        <authorList>
            <person name="Wang X."/>
        </authorList>
    </citation>
    <scope>NUCLEOTIDE SEQUENCE [LARGE SCALE GENOMIC DNA]</scope>
    <source>
        <strain evidence="2 3">CICC 11023</strain>
    </source>
</reference>
<dbReference type="AlphaFoldDB" id="A0A5N0DUU6"/>
<comment type="caution">
    <text evidence="2">The sequence shown here is derived from an EMBL/GenBank/DDBJ whole genome shotgun (WGS) entry which is preliminary data.</text>
</comment>
<evidence type="ECO:0000313" key="3">
    <source>
        <dbReference type="Proteomes" id="UP000323876"/>
    </source>
</evidence>
<protein>
    <recommendedName>
        <fullName evidence="1">DUF6879 domain-containing protein</fullName>
    </recommendedName>
</protein>